<proteinExistence type="predicted"/>
<keyword evidence="2" id="KW-1185">Reference proteome</keyword>
<dbReference type="AlphaFoldDB" id="A0AAF0ZHE5"/>
<sequence>MLKKCMGDPSLIIPTEDIGIKDSLSYAEILVSILDRQVCKLRTKEVASIKVHWINKFVEEATWEAEKDMKKRYPNLFEPREILVQGATHGCHPWTIGQTTARAGGALFTIATLPHPSTKKSTRSRLTDRPTIRRSDHGLWSVSIDQDLLYPASDMNYDRPARTVVRSKVRRSDRR</sequence>
<reference evidence="1" key="1">
    <citation type="submission" date="2023-08" db="EMBL/GenBank/DDBJ databases">
        <title>A de novo genome assembly of Solanum verrucosum Schlechtendal, a Mexican diploid species geographically isolated from the other diploid A-genome species in potato relatives.</title>
        <authorList>
            <person name="Hosaka K."/>
        </authorList>
    </citation>
    <scope>NUCLEOTIDE SEQUENCE</scope>
    <source>
        <tissue evidence="1">Young leaves</tissue>
    </source>
</reference>
<dbReference type="PANTHER" id="PTHR46148:SF56">
    <property type="entry name" value="RETROTRANSPOSON PROTEIN"/>
    <property type="match status" value="1"/>
</dbReference>
<gene>
    <name evidence="1" type="ORF">MTR67_031294</name>
</gene>
<dbReference type="PANTHER" id="PTHR46148">
    <property type="entry name" value="CHROMO DOMAIN-CONTAINING PROTEIN"/>
    <property type="match status" value="1"/>
</dbReference>
<accession>A0AAF0ZHE5</accession>
<dbReference type="Proteomes" id="UP001234989">
    <property type="component" value="Chromosome 7"/>
</dbReference>
<evidence type="ECO:0000313" key="1">
    <source>
        <dbReference type="EMBL" id="WMV37909.1"/>
    </source>
</evidence>
<evidence type="ECO:0000313" key="2">
    <source>
        <dbReference type="Proteomes" id="UP001234989"/>
    </source>
</evidence>
<dbReference type="EMBL" id="CP133618">
    <property type="protein sequence ID" value="WMV37909.1"/>
    <property type="molecule type" value="Genomic_DNA"/>
</dbReference>
<organism evidence="1 2">
    <name type="scientific">Solanum verrucosum</name>
    <dbReference type="NCBI Taxonomy" id="315347"/>
    <lineage>
        <taxon>Eukaryota</taxon>
        <taxon>Viridiplantae</taxon>
        <taxon>Streptophyta</taxon>
        <taxon>Embryophyta</taxon>
        <taxon>Tracheophyta</taxon>
        <taxon>Spermatophyta</taxon>
        <taxon>Magnoliopsida</taxon>
        <taxon>eudicotyledons</taxon>
        <taxon>Gunneridae</taxon>
        <taxon>Pentapetalae</taxon>
        <taxon>asterids</taxon>
        <taxon>lamiids</taxon>
        <taxon>Solanales</taxon>
        <taxon>Solanaceae</taxon>
        <taxon>Solanoideae</taxon>
        <taxon>Solaneae</taxon>
        <taxon>Solanum</taxon>
    </lineage>
</organism>
<name>A0AAF0ZHE5_SOLVR</name>
<protein>
    <submittedName>
        <fullName evidence="1">Uncharacterized protein</fullName>
    </submittedName>
</protein>